<reference evidence="9" key="2">
    <citation type="journal article" date="2021" name="PeerJ">
        <title>Extensive microbial diversity within the chicken gut microbiome revealed by metagenomics and culture.</title>
        <authorList>
            <person name="Gilroy R."/>
            <person name="Ravi A."/>
            <person name="Getino M."/>
            <person name="Pursley I."/>
            <person name="Horton D.L."/>
            <person name="Alikhan N.F."/>
            <person name="Baker D."/>
            <person name="Gharbi K."/>
            <person name="Hall N."/>
            <person name="Watson M."/>
            <person name="Adriaenssens E.M."/>
            <person name="Foster-Nyarko E."/>
            <person name="Jarju S."/>
            <person name="Secka A."/>
            <person name="Antonio M."/>
            <person name="Oren A."/>
            <person name="Chaudhuri R.R."/>
            <person name="La Ragione R."/>
            <person name="Hildebrand F."/>
            <person name="Pallen M.J."/>
        </authorList>
    </citation>
    <scope>NUCLEOTIDE SEQUENCE</scope>
    <source>
        <strain evidence="9">6086</strain>
    </source>
</reference>
<dbReference type="GO" id="GO:0005247">
    <property type="term" value="F:voltage-gated chloride channel activity"/>
    <property type="evidence" value="ECO:0007669"/>
    <property type="project" value="TreeGrafter"/>
</dbReference>
<dbReference type="GO" id="GO:0005886">
    <property type="term" value="C:plasma membrane"/>
    <property type="evidence" value="ECO:0007669"/>
    <property type="project" value="TreeGrafter"/>
</dbReference>
<dbReference type="EMBL" id="DVJM01000156">
    <property type="protein sequence ID" value="HIS79218.1"/>
    <property type="molecule type" value="Genomic_DNA"/>
</dbReference>
<dbReference type="AlphaFoldDB" id="A0A9D1FTB8"/>
<feature type="transmembrane region" description="Helical" evidence="8">
    <location>
        <begin position="193"/>
        <end position="217"/>
    </location>
</feature>
<name>A0A9D1FTB8_9FIRM</name>
<sequence>MNERAGLWARFTESRAFLPCAGFAAGIFAGGVSVLYRLSLQFASDTLGHSLTFIRKNAGWTAVWFLVLIALAGLTSLLVRRQPLIGGSGIPQLECELHGKIKSSWLSVLLCKFAGGFLCMLGGLSLGREGPSIQLGAMAGKGFSRFLRRGGEEERVLISCGASAGLAAAFHAPAAGVLFCLEELHHTFTPRLLLPLMTAVLSADLLSVQVFGVGPVFQFAPQTDFTPVLYLLVVPLGLLLGVLGAFYNAATMAVVRFLQDKSGLPVFVRLLIPFLMAGILALCAPSLLGSGHNLVEQAAAGDYMLEILLLLLVGKFLFSLLSFGSGAPGGIFFPLLVLGALIGCSYGVCAVELFGLEKDLIAAFLLLGMAGNFAAIVRAPFTGAILLFEMTGSVHTLLPLLAVSLIACATADALRSAPIYDSLAARLNAGRRSEA</sequence>
<keyword evidence="4 8" id="KW-1133">Transmembrane helix</keyword>
<dbReference type="Gene3D" id="1.10.3080.10">
    <property type="entry name" value="Clc chloride channel"/>
    <property type="match status" value="1"/>
</dbReference>
<dbReference type="Proteomes" id="UP000824141">
    <property type="component" value="Unassembled WGS sequence"/>
</dbReference>
<dbReference type="CDD" id="cd01031">
    <property type="entry name" value="EriC"/>
    <property type="match status" value="1"/>
</dbReference>
<keyword evidence="3 8" id="KW-0812">Transmembrane</keyword>
<evidence type="ECO:0000256" key="7">
    <source>
        <dbReference type="ARBA" id="ARBA00023214"/>
    </source>
</evidence>
<keyword evidence="6 8" id="KW-0472">Membrane</keyword>
<gene>
    <name evidence="9" type="ORF">IAD03_07585</name>
</gene>
<feature type="transmembrane region" description="Helical" evidence="8">
    <location>
        <begin position="58"/>
        <end position="79"/>
    </location>
</feature>
<evidence type="ECO:0000313" key="9">
    <source>
        <dbReference type="EMBL" id="HIS79218.1"/>
    </source>
</evidence>
<dbReference type="SUPFAM" id="SSF81340">
    <property type="entry name" value="Clc chloride channel"/>
    <property type="match status" value="1"/>
</dbReference>
<evidence type="ECO:0000256" key="1">
    <source>
        <dbReference type="ARBA" id="ARBA00004141"/>
    </source>
</evidence>
<accession>A0A9D1FTB8</accession>
<dbReference type="PANTHER" id="PTHR45711">
    <property type="entry name" value="CHLORIDE CHANNEL PROTEIN"/>
    <property type="match status" value="1"/>
</dbReference>
<protein>
    <submittedName>
        <fullName evidence="9">ClC family H(+)/Cl(-) exchange transporter</fullName>
    </submittedName>
</protein>
<reference evidence="9" key="1">
    <citation type="submission" date="2020-10" db="EMBL/GenBank/DDBJ databases">
        <authorList>
            <person name="Gilroy R."/>
        </authorList>
    </citation>
    <scope>NUCLEOTIDE SEQUENCE</scope>
    <source>
        <strain evidence="9">6086</strain>
    </source>
</reference>
<organism evidence="9 10">
    <name type="scientific">Candidatus Caccousia stercoris</name>
    <dbReference type="NCBI Taxonomy" id="2840723"/>
    <lineage>
        <taxon>Bacteria</taxon>
        <taxon>Bacillati</taxon>
        <taxon>Bacillota</taxon>
        <taxon>Clostridia</taxon>
        <taxon>Eubacteriales</taxon>
        <taxon>Oscillospiraceae</taxon>
        <taxon>Oscillospiraceae incertae sedis</taxon>
        <taxon>Candidatus Caccousia</taxon>
    </lineage>
</organism>
<evidence type="ECO:0000256" key="8">
    <source>
        <dbReference type="SAM" id="Phobius"/>
    </source>
</evidence>
<dbReference type="Pfam" id="PF00654">
    <property type="entry name" value="Voltage_CLC"/>
    <property type="match status" value="1"/>
</dbReference>
<evidence type="ECO:0000256" key="2">
    <source>
        <dbReference type="ARBA" id="ARBA00022448"/>
    </source>
</evidence>
<keyword evidence="2" id="KW-0813">Transport</keyword>
<keyword evidence="7" id="KW-0868">Chloride</keyword>
<dbReference type="InterPro" id="IPR014743">
    <property type="entry name" value="Cl-channel_core"/>
</dbReference>
<dbReference type="InterPro" id="IPR001807">
    <property type="entry name" value="ClC"/>
</dbReference>
<feature type="transmembrane region" description="Helical" evidence="8">
    <location>
        <begin position="360"/>
        <end position="377"/>
    </location>
</feature>
<dbReference type="PRINTS" id="PR00762">
    <property type="entry name" value="CLCHANNEL"/>
</dbReference>
<feature type="transmembrane region" description="Helical" evidence="8">
    <location>
        <begin position="156"/>
        <end position="181"/>
    </location>
</feature>
<proteinExistence type="predicted"/>
<dbReference type="PANTHER" id="PTHR45711:SF6">
    <property type="entry name" value="CHLORIDE CHANNEL PROTEIN"/>
    <property type="match status" value="1"/>
</dbReference>
<comment type="subcellular location">
    <subcellularLocation>
        <location evidence="1">Membrane</location>
        <topology evidence="1">Multi-pass membrane protein</topology>
    </subcellularLocation>
</comment>
<feature type="transmembrane region" description="Helical" evidence="8">
    <location>
        <begin position="267"/>
        <end position="288"/>
    </location>
</feature>
<feature type="transmembrane region" description="Helical" evidence="8">
    <location>
        <begin position="303"/>
        <end position="324"/>
    </location>
</feature>
<feature type="transmembrane region" description="Helical" evidence="8">
    <location>
        <begin position="229"/>
        <end position="255"/>
    </location>
</feature>
<evidence type="ECO:0000256" key="6">
    <source>
        <dbReference type="ARBA" id="ARBA00023136"/>
    </source>
</evidence>
<evidence type="ECO:0000256" key="5">
    <source>
        <dbReference type="ARBA" id="ARBA00023065"/>
    </source>
</evidence>
<evidence type="ECO:0000256" key="3">
    <source>
        <dbReference type="ARBA" id="ARBA00022692"/>
    </source>
</evidence>
<keyword evidence="5" id="KW-0406">Ion transport</keyword>
<feature type="transmembrane region" description="Helical" evidence="8">
    <location>
        <begin position="16"/>
        <end position="38"/>
    </location>
</feature>
<comment type="caution">
    <text evidence="9">The sequence shown here is derived from an EMBL/GenBank/DDBJ whole genome shotgun (WGS) entry which is preliminary data.</text>
</comment>
<evidence type="ECO:0000256" key="4">
    <source>
        <dbReference type="ARBA" id="ARBA00022989"/>
    </source>
</evidence>
<evidence type="ECO:0000313" key="10">
    <source>
        <dbReference type="Proteomes" id="UP000824141"/>
    </source>
</evidence>
<feature type="transmembrane region" description="Helical" evidence="8">
    <location>
        <begin position="331"/>
        <end position="354"/>
    </location>
</feature>